<dbReference type="NCBIfam" id="NF010167">
    <property type="entry name" value="PRK13648.1"/>
    <property type="match status" value="2"/>
</dbReference>
<evidence type="ECO:0000256" key="8">
    <source>
        <dbReference type="ARBA" id="ARBA00023136"/>
    </source>
</evidence>
<keyword evidence="8" id="KW-0472">Membrane</keyword>
<dbReference type="InterPro" id="IPR027417">
    <property type="entry name" value="P-loop_NTPase"/>
</dbReference>
<dbReference type="InterPro" id="IPR017871">
    <property type="entry name" value="ABC_transporter-like_CS"/>
</dbReference>
<keyword evidence="4" id="KW-1003">Cell membrane</keyword>
<sequence>MSISLSIEQLSYRYPQAETMSLTDSNVSVNQGEFVLLLGASGSGKSTFLRAINGLVPRFYGGSIAGQIKLNGQPLEALSQRDLVRRTGFLQQDPERQLILQTVERELVFGLENLAFPQAEMNSRLAEMSQLFGLNEQIGKKTAELSGGEKQRIALASTLAPYPGLLLLDEPTSQLDPVHAEDVLQTVRRLNEEWGLTVLISEHRIERCFHLADRILLFEAGRIAFNGTPDEFVKATLAHAKWQLFLPPVTRHLIEFGMEGNLPLTVKAARAFVANATDHFGHHVVSSNPQQTDEKQRVLYKVQRIKAGYPDQESVLSDLSLTIHSGDRIALLGENGAGKSTLAKLMCGAIEKRAGEMSWEQRPIGQGFWEDSWKRIGYLSQNPNDYFLHDTVEGEIDFTLAQLSLTSEERERQKTELLNRLGLFDYRNRHPHDLSGGEKQRLALALVVPARPTFLILDEPTRGLDAEQKRTLIELLTELEIPAVMIITHDVEFAAQFANRVLVLHRGKLVADDAPEHVFRRSFAYMPQVYKLYRSANGDT</sequence>
<organism evidence="10 11">
    <name type="scientific">Brevibacillus fluminis</name>
    <dbReference type="NCBI Taxonomy" id="511487"/>
    <lineage>
        <taxon>Bacteria</taxon>
        <taxon>Bacillati</taxon>
        <taxon>Bacillota</taxon>
        <taxon>Bacilli</taxon>
        <taxon>Bacillales</taxon>
        <taxon>Paenibacillaceae</taxon>
        <taxon>Brevibacillus</taxon>
    </lineage>
</organism>
<feature type="domain" description="ABC transporter" evidence="9">
    <location>
        <begin position="300"/>
        <end position="531"/>
    </location>
</feature>
<keyword evidence="5" id="KW-0547">Nucleotide-binding</keyword>
<proteinExistence type="inferred from homology"/>
<reference evidence="10 11" key="1">
    <citation type="submission" date="2018-10" db="EMBL/GenBank/DDBJ databases">
        <title>Phylogenomics of Brevibacillus.</title>
        <authorList>
            <person name="Dunlap C."/>
        </authorList>
    </citation>
    <scope>NUCLEOTIDE SEQUENCE [LARGE SCALE GENOMIC DNA]</scope>
    <source>
        <strain evidence="10 11">JCM 15716</strain>
    </source>
</reference>
<dbReference type="PANTHER" id="PTHR43553:SF27">
    <property type="entry name" value="ENERGY-COUPLING FACTOR TRANSPORTER ATP-BINDING PROTEIN ECFA2"/>
    <property type="match status" value="1"/>
</dbReference>
<dbReference type="GO" id="GO:0005524">
    <property type="term" value="F:ATP binding"/>
    <property type="evidence" value="ECO:0007669"/>
    <property type="project" value="UniProtKB-KW"/>
</dbReference>
<dbReference type="InterPro" id="IPR003439">
    <property type="entry name" value="ABC_transporter-like_ATP-bd"/>
</dbReference>
<comment type="subcellular location">
    <subcellularLocation>
        <location evidence="1">Cell membrane</location>
        <topology evidence="1">Peripheral membrane protein</topology>
    </subcellularLocation>
</comment>
<evidence type="ECO:0000313" key="11">
    <source>
        <dbReference type="Proteomes" id="UP000271031"/>
    </source>
</evidence>
<dbReference type="Pfam" id="PF00005">
    <property type="entry name" value="ABC_tran"/>
    <property type="match status" value="2"/>
</dbReference>
<dbReference type="GO" id="GO:0042626">
    <property type="term" value="F:ATPase-coupled transmembrane transporter activity"/>
    <property type="evidence" value="ECO:0007669"/>
    <property type="project" value="TreeGrafter"/>
</dbReference>
<gene>
    <name evidence="10" type="ORF">EDM56_30250</name>
</gene>
<dbReference type="InterPro" id="IPR015856">
    <property type="entry name" value="ABC_transpr_CbiO/EcfA_su"/>
</dbReference>
<evidence type="ECO:0000256" key="6">
    <source>
        <dbReference type="ARBA" id="ARBA00022840"/>
    </source>
</evidence>
<comment type="similarity">
    <text evidence="2">Belongs to the ABC transporter superfamily.</text>
</comment>
<dbReference type="AlphaFoldDB" id="A0A3M8CU18"/>
<evidence type="ECO:0000256" key="1">
    <source>
        <dbReference type="ARBA" id="ARBA00004202"/>
    </source>
</evidence>
<comment type="caution">
    <text evidence="10">The sequence shown here is derived from an EMBL/GenBank/DDBJ whole genome shotgun (WGS) entry which is preliminary data.</text>
</comment>
<dbReference type="Gene3D" id="3.40.50.300">
    <property type="entry name" value="P-loop containing nucleotide triphosphate hydrolases"/>
    <property type="match status" value="2"/>
</dbReference>
<evidence type="ECO:0000256" key="2">
    <source>
        <dbReference type="ARBA" id="ARBA00005417"/>
    </source>
</evidence>
<evidence type="ECO:0000256" key="5">
    <source>
        <dbReference type="ARBA" id="ARBA00022741"/>
    </source>
</evidence>
<dbReference type="InterPro" id="IPR003593">
    <property type="entry name" value="AAA+_ATPase"/>
</dbReference>
<evidence type="ECO:0000256" key="4">
    <source>
        <dbReference type="ARBA" id="ARBA00022475"/>
    </source>
</evidence>
<dbReference type="GO" id="GO:0016887">
    <property type="term" value="F:ATP hydrolysis activity"/>
    <property type="evidence" value="ECO:0007669"/>
    <property type="project" value="InterPro"/>
</dbReference>
<dbReference type="InterPro" id="IPR050095">
    <property type="entry name" value="ECF_ABC_transporter_ATP-bd"/>
</dbReference>
<dbReference type="GO" id="GO:0043190">
    <property type="term" value="C:ATP-binding cassette (ABC) transporter complex"/>
    <property type="evidence" value="ECO:0007669"/>
    <property type="project" value="TreeGrafter"/>
</dbReference>
<evidence type="ECO:0000313" key="10">
    <source>
        <dbReference type="EMBL" id="RNB78757.1"/>
    </source>
</evidence>
<dbReference type="PROSITE" id="PS50893">
    <property type="entry name" value="ABC_TRANSPORTER_2"/>
    <property type="match status" value="2"/>
</dbReference>
<keyword evidence="11" id="KW-1185">Reference proteome</keyword>
<dbReference type="OrthoDB" id="501320at2"/>
<dbReference type="PROSITE" id="PS00211">
    <property type="entry name" value="ABC_TRANSPORTER_1"/>
    <property type="match status" value="2"/>
</dbReference>
<accession>A0A3M8CU18</accession>
<dbReference type="Proteomes" id="UP000271031">
    <property type="component" value="Unassembled WGS sequence"/>
</dbReference>
<evidence type="ECO:0000256" key="7">
    <source>
        <dbReference type="ARBA" id="ARBA00022967"/>
    </source>
</evidence>
<keyword evidence="6 10" id="KW-0067">ATP-binding</keyword>
<dbReference type="CDD" id="cd03225">
    <property type="entry name" value="ABC_cobalt_CbiO_domain1"/>
    <property type="match status" value="2"/>
</dbReference>
<dbReference type="RefSeq" id="WP_122921652.1">
    <property type="nucleotide sequence ID" value="NZ_RHHQ01000031.1"/>
</dbReference>
<evidence type="ECO:0000259" key="9">
    <source>
        <dbReference type="PROSITE" id="PS50893"/>
    </source>
</evidence>
<protein>
    <submittedName>
        <fullName evidence="10">ABC transporter ATP-binding protein</fullName>
    </submittedName>
</protein>
<name>A0A3M8CU18_9BACL</name>
<dbReference type="PANTHER" id="PTHR43553">
    <property type="entry name" value="HEAVY METAL TRANSPORTER"/>
    <property type="match status" value="1"/>
</dbReference>
<dbReference type="SMART" id="SM00382">
    <property type="entry name" value="AAA"/>
    <property type="match status" value="2"/>
</dbReference>
<feature type="domain" description="ABC transporter" evidence="9">
    <location>
        <begin position="5"/>
        <end position="245"/>
    </location>
</feature>
<evidence type="ECO:0000256" key="3">
    <source>
        <dbReference type="ARBA" id="ARBA00022448"/>
    </source>
</evidence>
<dbReference type="SUPFAM" id="SSF52540">
    <property type="entry name" value="P-loop containing nucleoside triphosphate hydrolases"/>
    <property type="match status" value="2"/>
</dbReference>
<dbReference type="EMBL" id="RHHQ01000031">
    <property type="protein sequence ID" value="RNB78757.1"/>
    <property type="molecule type" value="Genomic_DNA"/>
</dbReference>
<keyword evidence="3" id="KW-0813">Transport</keyword>
<keyword evidence="7" id="KW-1278">Translocase</keyword>